<feature type="transmembrane region" description="Helical" evidence="8">
    <location>
        <begin position="310"/>
        <end position="331"/>
    </location>
</feature>
<keyword evidence="2 8" id="KW-1003">Cell membrane</keyword>
<comment type="subcellular location">
    <subcellularLocation>
        <location evidence="1 8">Cell membrane</location>
        <topology evidence="1 8">Multi-pass membrane protein</topology>
    </subcellularLocation>
</comment>
<accession>A0ABM1IND7</accession>
<feature type="transmembrane region" description="Helical" evidence="8">
    <location>
        <begin position="351"/>
        <end position="372"/>
    </location>
</feature>
<evidence type="ECO:0000313" key="9">
    <source>
        <dbReference type="Proteomes" id="UP000694924"/>
    </source>
</evidence>
<evidence type="ECO:0000256" key="5">
    <source>
        <dbReference type="ARBA" id="ARBA00023136"/>
    </source>
</evidence>
<evidence type="ECO:0000256" key="3">
    <source>
        <dbReference type="ARBA" id="ARBA00022692"/>
    </source>
</evidence>
<feature type="transmembrane region" description="Helical" evidence="8">
    <location>
        <begin position="57"/>
        <end position="76"/>
    </location>
</feature>
<keyword evidence="7 8" id="KW-0807">Transducer</keyword>
<keyword evidence="4 8" id="KW-1133">Transmembrane helix</keyword>
<dbReference type="GeneID" id="107069172"/>
<keyword evidence="6 8" id="KW-0675">Receptor</keyword>
<dbReference type="RefSeq" id="XP_015181724.1">
    <property type="nucleotide sequence ID" value="XM_015326238.1"/>
</dbReference>
<feature type="transmembrane region" description="Helical" evidence="8">
    <location>
        <begin position="96"/>
        <end position="114"/>
    </location>
</feature>
<evidence type="ECO:0000256" key="6">
    <source>
        <dbReference type="ARBA" id="ARBA00023170"/>
    </source>
</evidence>
<keyword evidence="9" id="KW-1185">Reference proteome</keyword>
<comment type="caution">
    <text evidence="8">Lacks conserved residue(s) required for the propagation of feature annotation.</text>
</comment>
<organism evidence="9 10">
    <name type="scientific">Polistes dominula</name>
    <name type="common">European paper wasp</name>
    <name type="synonym">Vespa dominula</name>
    <dbReference type="NCBI Taxonomy" id="743375"/>
    <lineage>
        <taxon>Eukaryota</taxon>
        <taxon>Metazoa</taxon>
        <taxon>Ecdysozoa</taxon>
        <taxon>Arthropoda</taxon>
        <taxon>Hexapoda</taxon>
        <taxon>Insecta</taxon>
        <taxon>Pterygota</taxon>
        <taxon>Neoptera</taxon>
        <taxon>Endopterygota</taxon>
        <taxon>Hymenoptera</taxon>
        <taxon>Apocrita</taxon>
        <taxon>Aculeata</taxon>
        <taxon>Vespoidea</taxon>
        <taxon>Vespidae</taxon>
        <taxon>Polistinae</taxon>
        <taxon>Polistini</taxon>
        <taxon>Polistes</taxon>
    </lineage>
</organism>
<dbReference type="InterPro" id="IPR013604">
    <property type="entry name" value="7TM_chemorcpt"/>
</dbReference>
<comment type="similarity">
    <text evidence="8">Belongs to the insect chemoreceptor superfamily. Gustatory receptor (GR) family.</text>
</comment>
<reference evidence="10" key="1">
    <citation type="submission" date="2025-08" db="UniProtKB">
        <authorList>
            <consortium name="RefSeq"/>
        </authorList>
    </citation>
    <scope>IDENTIFICATION</scope>
    <source>
        <tissue evidence="10">Whole body</tissue>
    </source>
</reference>
<evidence type="ECO:0000256" key="2">
    <source>
        <dbReference type="ARBA" id="ARBA00022475"/>
    </source>
</evidence>
<keyword evidence="5 8" id="KW-0472">Membrane</keyword>
<protein>
    <recommendedName>
        <fullName evidence="8">Gustatory receptor</fullName>
    </recommendedName>
</protein>
<evidence type="ECO:0000256" key="7">
    <source>
        <dbReference type="ARBA" id="ARBA00023224"/>
    </source>
</evidence>
<comment type="function">
    <text evidence="8">Gustatory receptor which mediates acceptance or avoidance behavior, depending on its substrates.</text>
</comment>
<feature type="transmembrane region" description="Helical" evidence="8">
    <location>
        <begin position="192"/>
        <end position="212"/>
    </location>
</feature>
<name>A0ABM1IND7_POLDO</name>
<keyword evidence="3 8" id="KW-0812">Transmembrane</keyword>
<evidence type="ECO:0000256" key="1">
    <source>
        <dbReference type="ARBA" id="ARBA00004651"/>
    </source>
</evidence>
<dbReference type="Pfam" id="PF08395">
    <property type="entry name" value="7tm_7"/>
    <property type="match status" value="1"/>
</dbReference>
<evidence type="ECO:0000313" key="10">
    <source>
        <dbReference type="RefSeq" id="XP_015181724.1"/>
    </source>
</evidence>
<feature type="transmembrane region" description="Helical" evidence="8">
    <location>
        <begin position="150"/>
        <end position="172"/>
    </location>
</feature>
<evidence type="ECO:0000256" key="4">
    <source>
        <dbReference type="ARBA" id="ARBA00022989"/>
    </source>
</evidence>
<sequence length="454" mass="52992">MNDVIKRFTKKDQVQDISKVNKIPCKSINDILRPINILNNIFGLRICIFPQSRRRPLLSFLYSLTICCLHYLGSLYRDTKFDCIRVYHLDEILCHAVTFLSHLMLCLILIMGLYQSESSRLCAKKINDIDKTLKKLGSPSYFNDIYKRTITYITITVSYIGIFFAMIILTEILRNEPINRSSILYYSMFLHIYGYIIENLLVMEFVTIVRCINSEFQRANELLGDVNVLPIRSTELKLIEVKKRGDYFSKEKSLSPDGDQLFSDVSSLSSQTQSQLQIASQKISRSKMLLRTIRQVHLELYKVSKSLSTIYGIQISLEMAACVILTTYIIYRSYEKYQKKHIDDYEMFYQYFILIMLLLQYSTKIFIIDYTCDKTTKQAERTSEIIHTFYGLNTDLEIKEEVDIFSLQMMQCRTTYSAFGFYNLNCKHICSCIGIITTYMVIIIQVTDSIKYGS</sequence>
<gene>
    <name evidence="10" type="primary">LOC107069172</name>
</gene>
<dbReference type="Proteomes" id="UP000694924">
    <property type="component" value="Unplaced"/>
</dbReference>
<evidence type="ECO:0000256" key="8">
    <source>
        <dbReference type="RuleBase" id="RU363108"/>
    </source>
</evidence>
<dbReference type="PANTHER" id="PTHR21143:SF133">
    <property type="entry name" value="GUSTATORY AND PHEROMONE RECEPTOR 32A-RELATED"/>
    <property type="match status" value="1"/>
</dbReference>
<proteinExistence type="inferred from homology"/>
<dbReference type="PANTHER" id="PTHR21143">
    <property type="entry name" value="INVERTEBRATE GUSTATORY RECEPTOR"/>
    <property type="match status" value="1"/>
</dbReference>